<name>A0A840RU30_9BURK</name>
<dbReference type="GO" id="GO:0005886">
    <property type="term" value="C:plasma membrane"/>
    <property type="evidence" value="ECO:0007669"/>
    <property type="project" value="UniProtKB-SubCell"/>
</dbReference>
<dbReference type="AlphaFoldDB" id="A0A840RU30"/>
<dbReference type="GO" id="GO:0006865">
    <property type="term" value="P:amino acid transport"/>
    <property type="evidence" value="ECO:0007669"/>
    <property type="project" value="UniProtKB-KW"/>
</dbReference>
<dbReference type="InterPro" id="IPR052157">
    <property type="entry name" value="BCAA_transport_permease"/>
</dbReference>
<dbReference type="Proteomes" id="UP000571084">
    <property type="component" value="Unassembled WGS sequence"/>
</dbReference>
<comment type="similarity">
    <text evidence="8">Belongs to the binding-protein-dependent transport system permease family. LivHM subfamily.</text>
</comment>
<dbReference type="RefSeq" id="WP_168056727.1">
    <property type="nucleotide sequence ID" value="NZ_JAAOZT010000012.1"/>
</dbReference>
<feature type="transmembrane region" description="Helical" evidence="9">
    <location>
        <begin position="262"/>
        <end position="280"/>
    </location>
</feature>
<keyword evidence="2" id="KW-0813">Transport</keyword>
<evidence type="ECO:0000313" key="10">
    <source>
        <dbReference type="EMBL" id="MBB5201143.1"/>
    </source>
</evidence>
<evidence type="ECO:0000256" key="3">
    <source>
        <dbReference type="ARBA" id="ARBA00022475"/>
    </source>
</evidence>
<accession>A0A840RU30</accession>
<evidence type="ECO:0000256" key="2">
    <source>
        <dbReference type="ARBA" id="ARBA00022448"/>
    </source>
</evidence>
<evidence type="ECO:0000256" key="4">
    <source>
        <dbReference type="ARBA" id="ARBA00022692"/>
    </source>
</evidence>
<protein>
    <submittedName>
        <fullName evidence="10">Branched-chain amino acid transport system permease protein</fullName>
    </submittedName>
</protein>
<feature type="transmembrane region" description="Helical" evidence="9">
    <location>
        <begin position="61"/>
        <end position="82"/>
    </location>
</feature>
<feature type="transmembrane region" description="Helical" evidence="9">
    <location>
        <begin position="89"/>
        <end position="108"/>
    </location>
</feature>
<dbReference type="PANTHER" id="PTHR11795:SF451">
    <property type="entry name" value="ABC TRANSPORTER PERMEASE PROTEIN"/>
    <property type="match status" value="1"/>
</dbReference>
<evidence type="ECO:0000313" key="11">
    <source>
        <dbReference type="Proteomes" id="UP000571084"/>
    </source>
</evidence>
<feature type="transmembrane region" description="Helical" evidence="9">
    <location>
        <begin position="220"/>
        <end position="250"/>
    </location>
</feature>
<dbReference type="CDD" id="cd06582">
    <property type="entry name" value="TM_PBP1_LivH_like"/>
    <property type="match status" value="1"/>
</dbReference>
<keyword evidence="4 9" id="KW-0812">Transmembrane</keyword>
<feature type="transmembrane region" description="Helical" evidence="9">
    <location>
        <begin position="32"/>
        <end position="49"/>
    </location>
</feature>
<dbReference type="Pfam" id="PF02653">
    <property type="entry name" value="BPD_transp_2"/>
    <property type="match status" value="1"/>
</dbReference>
<comment type="subcellular location">
    <subcellularLocation>
        <location evidence="1">Cell membrane</location>
        <topology evidence="1">Multi-pass membrane protein</topology>
    </subcellularLocation>
</comment>
<evidence type="ECO:0000256" key="5">
    <source>
        <dbReference type="ARBA" id="ARBA00022970"/>
    </source>
</evidence>
<feature type="transmembrane region" description="Helical" evidence="9">
    <location>
        <begin position="6"/>
        <end position="27"/>
    </location>
</feature>
<reference evidence="10 11" key="1">
    <citation type="submission" date="2020-08" db="EMBL/GenBank/DDBJ databases">
        <title>Genomic Encyclopedia of Type Strains, Phase IV (KMG-IV): sequencing the most valuable type-strain genomes for metagenomic binning, comparative biology and taxonomic classification.</title>
        <authorList>
            <person name="Goeker M."/>
        </authorList>
    </citation>
    <scope>NUCLEOTIDE SEQUENCE [LARGE SCALE GENOMIC DNA]</scope>
    <source>
        <strain evidence="10 11">DSM 23240</strain>
    </source>
</reference>
<keyword evidence="5" id="KW-0029">Amino-acid transport</keyword>
<proteinExistence type="inferred from homology"/>
<evidence type="ECO:0000256" key="9">
    <source>
        <dbReference type="SAM" id="Phobius"/>
    </source>
</evidence>
<feature type="transmembrane region" description="Helical" evidence="9">
    <location>
        <begin position="188"/>
        <end position="208"/>
    </location>
</feature>
<keyword evidence="3" id="KW-1003">Cell membrane</keyword>
<evidence type="ECO:0000256" key="8">
    <source>
        <dbReference type="ARBA" id="ARBA00037998"/>
    </source>
</evidence>
<gene>
    <name evidence="10" type="ORF">HNR39_002992</name>
</gene>
<dbReference type="EMBL" id="JACHHQ010000006">
    <property type="protein sequence ID" value="MBB5201143.1"/>
    <property type="molecule type" value="Genomic_DNA"/>
</dbReference>
<evidence type="ECO:0000256" key="6">
    <source>
        <dbReference type="ARBA" id="ARBA00022989"/>
    </source>
</evidence>
<keyword evidence="11" id="KW-1185">Reference proteome</keyword>
<dbReference type="PANTHER" id="PTHR11795">
    <property type="entry name" value="BRANCHED-CHAIN AMINO ACID TRANSPORT SYSTEM PERMEASE PROTEIN LIVH"/>
    <property type="match status" value="1"/>
</dbReference>
<feature type="transmembrane region" description="Helical" evidence="9">
    <location>
        <begin position="138"/>
        <end position="157"/>
    </location>
</feature>
<sequence length="288" mass="29796">MLTQILFSGLALGSIYGLVALGFAVIFKATGVFNFAQGMLVVCGAYLAVTASSQLGLPFPFAIVFIIVAAALLGAVIHALLIRPLAGRPLLPVIMITIALAIVLRAVIELIYGPQARALTTPLPTGSFVIGGVRISELHLTAALVCWACMGGVGAFFKFTSAGLLMRATADSHEAALVSGINVNRINAFAWAIGSVLAAIGGVFLGQLQVATVDLETIGLLALPAVVIGGLQSIPGAIVGGLLVGLIEQLASGYISPKARDILIYAPLLMILMVRPWGLFGQRELGRV</sequence>
<dbReference type="GO" id="GO:0022857">
    <property type="term" value="F:transmembrane transporter activity"/>
    <property type="evidence" value="ECO:0007669"/>
    <property type="project" value="InterPro"/>
</dbReference>
<keyword evidence="6 9" id="KW-1133">Transmembrane helix</keyword>
<keyword evidence="7 9" id="KW-0472">Membrane</keyword>
<evidence type="ECO:0000256" key="1">
    <source>
        <dbReference type="ARBA" id="ARBA00004651"/>
    </source>
</evidence>
<evidence type="ECO:0000256" key="7">
    <source>
        <dbReference type="ARBA" id="ARBA00023136"/>
    </source>
</evidence>
<comment type="caution">
    <text evidence="10">The sequence shown here is derived from an EMBL/GenBank/DDBJ whole genome shotgun (WGS) entry which is preliminary data.</text>
</comment>
<organism evidence="10 11">
    <name type="scientific">Glaciimonas immobilis</name>
    <dbReference type="NCBI Taxonomy" id="728004"/>
    <lineage>
        <taxon>Bacteria</taxon>
        <taxon>Pseudomonadati</taxon>
        <taxon>Pseudomonadota</taxon>
        <taxon>Betaproteobacteria</taxon>
        <taxon>Burkholderiales</taxon>
        <taxon>Oxalobacteraceae</taxon>
        <taxon>Glaciimonas</taxon>
    </lineage>
</organism>
<dbReference type="InterPro" id="IPR001851">
    <property type="entry name" value="ABC_transp_permease"/>
</dbReference>